<dbReference type="GO" id="GO:0003735">
    <property type="term" value="F:structural constituent of ribosome"/>
    <property type="evidence" value="ECO:0007669"/>
    <property type="project" value="InterPro"/>
</dbReference>
<dbReference type="STRING" id="148818.A0A4Q9LGQ1"/>
<dbReference type="InterPro" id="IPR036796">
    <property type="entry name" value="Ribosomal_uL11_N_sf"/>
</dbReference>
<dbReference type="GO" id="GO:0070180">
    <property type="term" value="F:large ribosomal subunit rRNA binding"/>
    <property type="evidence" value="ECO:0007669"/>
    <property type="project" value="TreeGrafter"/>
</dbReference>
<dbReference type="InterPro" id="IPR020785">
    <property type="entry name" value="Ribosomal_uL11_CS"/>
</dbReference>
<dbReference type="SUPFAM" id="SSF46906">
    <property type="entry name" value="Ribosomal protein L11, C-terminal domain"/>
    <property type="match status" value="1"/>
</dbReference>
<comment type="caution">
    <text evidence="8">The sequence shown here is derived from an EMBL/GenBank/DDBJ whole genome shotgun (WGS) entry which is preliminary data.</text>
</comment>
<evidence type="ECO:0000256" key="5">
    <source>
        <dbReference type="SAM" id="Coils"/>
    </source>
</evidence>
<evidence type="ECO:0000256" key="4">
    <source>
        <dbReference type="RuleBase" id="RU003978"/>
    </source>
</evidence>
<dbReference type="EMBL" id="PITI01000298">
    <property type="protein sequence ID" value="TBU07273.1"/>
    <property type="molecule type" value="Genomic_DNA"/>
</dbReference>
<protein>
    <submittedName>
        <fullName evidence="8">Ribosomal protein L12</fullName>
    </submittedName>
</protein>
<dbReference type="HAMAP" id="MF_00736">
    <property type="entry name" value="Ribosomal_uL11"/>
    <property type="match status" value="1"/>
</dbReference>
<dbReference type="SUPFAM" id="SSF54747">
    <property type="entry name" value="Ribosomal L11/L12e N-terminal domain"/>
    <property type="match status" value="1"/>
</dbReference>
<dbReference type="PROSITE" id="PS00359">
    <property type="entry name" value="RIBOSOMAL_L11"/>
    <property type="match status" value="1"/>
</dbReference>
<evidence type="ECO:0000256" key="2">
    <source>
        <dbReference type="ARBA" id="ARBA00022980"/>
    </source>
</evidence>
<evidence type="ECO:0000313" key="8">
    <source>
        <dbReference type="EMBL" id="TBU07273.1"/>
    </source>
</evidence>
<dbReference type="GO" id="GO:0006412">
    <property type="term" value="P:translation"/>
    <property type="evidence" value="ECO:0007669"/>
    <property type="project" value="InterPro"/>
</dbReference>
<dbReference type="InterPro" id="IPR036769">
    <property type="entry name" value="Ribosomal_uL11_C_sf"/>
</dbReference>
<keyword evidence="5" id="KW-0175">Coiled coil</keyword>
<accession>A0A4Q9LGQ1</accession>
<organism evidence="8 9">
    <name type="scientific">Hamiltosporidium magnivora</name>
    <dbReference type="NCBI Taxonomy" id="148818"/>
    <lineage>
        <taxon>Eukaryota</taxon>
        <taxon>Fungi</taxon>
        <taxon>Fungi incertae sedis</taxon>
        <taxon>Microsporidia</taxon>
        <taxon>Dubosqiidae</taxon>
        <taxon>Hamiltosporidium</taxon>
    </lineage>
</organism>
<feature type="coiled-coil region" evidence="5">
    <location>
        <begin position="38"/>
        <end position="65"/>
    </location>
</feature>
<dbReference type="Gene3D" id="3.30.1550.10">
    <property type="entry name" value="Ribosomal protein L11/L12, N-terminal domain"/>
    <property type="match status" value="1"/>
</dbReference>
<dbReference type="Pfam" id="PF03946">
    <property type="entry name" value="Ribosomal_L11_N"/>
    <property type="match status" value="1"/>
</dbReference>
<keyword evidence="9" id="KW-1185">Reference proteome</keyword>
<dbReference type="GO" id="GO:0022625">
    <property type="term" value="C:cytosolic large ribosomal subunit"/>
    <property type="evidence" value="ECO:0007669"/>
    <property type="project" value="TreeGrafter"/>
</dbReference>
<evidence type="ECO:0000259" key="7">
    <source>
        <dbReference type="Pfam" id="PF03946"/>
    </source>
</evidence>
<dbReference type="InterPro" id="IPR000911">
    <property type="entry name" value="Ribosomal_uL11"/>
</dbReference>
<name>A0A4Q9LGQ1_9MICR</name>
<dbReference type="AlphaFoldDB" id="A0A4Q9LGQ1"/>
<dbReference type="InterPro" id="IPR020784">
    <property type="entry name" value="Ribosomal_uL11_N"/>
</dbReference>
<keyword evidence="2 4" id="KW-0689">Ribosomal protein</keyword>
<sequence length="164" mass="17914">MAEQKQDDGTKYVAIRCVGGELPGATLAQKVGPHGVQAKVLGEEIKKATAEYKSLKVNVQLAIKDRKATLEVTPNSSTYILKALREPPRDRKKEKNITHHGNITMVDVVDVARKIQHKSNSKEFSGTIKQVLGTCVSIGCRVDGKSPKEVIREINDGSLKVPSK</sequence>
<dbReference type="PANTHER" id="PTHR11661">
    <property type="entry name" value="60S RIBOSOMAL PROTEIN L12"/>
    <property type="match status" value="1"/>
</dbReference>
<dbReference type="VEuPathDB" id="MicrosporidiaDB:CWI36_0298p0030"/>
<dbReference type="Proteomes" id="UP000291404">
    <property type="component" value="Unassembled WGS sequence"/>
</dbReference>
<reference evidence="8 9" key="1">
    <citation type="submission" date="2017-12" db="EMBL/GenBank/DDBJ databases">
        <authorList>
            <person name="Pombert J.-F."/>
            <person name="Haag K.L."/>
            <person name="Ebert D."/>
        </authorList>
    </citation>
    <scope>NUCLEOTIDE SEQUENCE [LARGE SCALE GENOMIC DNA]</scope>
    <source>
        <strain evidence="8">BE-OM-2</strain>
    </source>
</reference>
<dbReference type="SMART" id="SM00649">
    <property type="entry name" value="RL11"/>
    <property type="match status" value="1"/>
</dbReference>
<evidence type="ECO:0000313" key="9">
    <source>
        <dbReference type="Proteomes" id="UP000291404"/>
    </source>
</evidence>
<feature type="domain" description="Large ribosomal subunit protein uL11 C-terminal" evidence="6">
    <location>
        <begin position="73"/>
        <end position="142"/>
    </location>
</feature>
<evidence type="ECO:0000256" key="3">
    <source>
        <dbReference type="ARBA" id="ARBA00023274"/>
    </source>
</evidence>
<comment type="similarity">
    <text evidence="1 4">Belongs to the universal ribosomal protein uL11 family.</text>
</comment>
<evidence type="ECO:0000256" key="1">
    <source>
        <dbReference type="ARBA" id="ARBA00010537"/>
    </source>
</evidence>
<keyword evidence="3 4" id="KW-0687">Ribonucleoprotein</keyword>
<proteinExistence type="inferred from homology"/>
<dbReference type="Pfam" id="PF00298">
    <property type="entry name" value="Ribosomal_L11"/>
    <property type="match status" value="1"/>
</dbReference>
<gene>
    <name evidence="8" type="ORF">CWI36_0298p0030</name>
</gene>
<evidence type="ECO:0000259" key="6">
    <source>
        <dbReference type="Pfam" id="PF00298"/>
    </source>
</evidence>
<dbReference type="Gene3D" id="1.10.10.250">
    <property type="entry name" value="Ribosomal protein L11, C-terminal domain"/>
    <property type="match status" value="1"/>
</dbReference>
<dbReference type="FunFam" id="1.10.10.250:FF:000002">
    <property type="entry name" value="60S ribosomal protein L12"/>
    <property type="match status" value="1"/>
</dbReference>
<dbReference type="InterPro" id="IPR020783">
    <property type="entry name" value="Ribosomal_uL11_C"/>
</dbReference>
<dbReference type="PANTHER" id="PTHR11661:SF2">
    <property type="entry name" value="LARGE RIBOSOMAL SUBUNIT PROTEIN UL11"/>
    <property type="match status" value="1"/>
</dbReference>
<feature type="domain" description="Large ribosomal subunit protein uL11 N-terminal" evidence="7">
    <location>
        <begin position="14"/>
        <end position="68"/>
    </location>
</feature>